<dbReference type="InterPro" id="IPR006015">
    <property type="entry name" value="Universal_stress_UspA"/>
</dbReference>
<name>A0A8S3SU36_MYTED</name>
<reference evidence="3" key="1">
    <citation type="submission" date="2021-03" db="EMBL/GenBank/DDBJ databases">
        <authorList>
            <person name="Bekaert M."/>
        </authorList>
    </citation>
    <scope>NUCLEOTIDE SEQUENCE</scope>
</reference>
<feature type="coiled-coil region" evidence="1">
    <location>
        <begin position="62"/>
        <end position="89"/>
    </location>
</feature>
<evidence type="ECO:0000313" key="4">
    <source>
        <dbReference type="Proteomes" id="UP000683360"/>
    </source>
</evidence>
<dbReference type="PANTHER" id="PTHR46989">
    <property type="entry name" value="USP DOMAIN-CONTAINING PROTEIN"/>
    <property type="match status" value="1"/>
</dbReference>
<accession>A0A8S3SU36</accession>
<evidence type="ECO:0000256" key="1">
    <source>
        <dbReference type="SAM" id="Coils"/>
    </source>
</evidence>
<dbReference type="Gene3D" id="3.40.50.620">
    <property type="entry name" value="HUPs"/>
    <property type="match status" value="2"/>
</dbReference>
<keyword evidence="4" id="KW-1185">Reference proteome</keyword>
<dbReference type="PRINTS" id="PR01438">
    <property type="entry name" value="UNVRSLSTRESS"/>
</dbReference>
<organism evidence="3 4">
    <name type="scientific">Mytilus edulis</name>
    <name type="common">Blue mussel</name>
    <dbReference type="NCBI Taxonomy" id="6550"/>
    <lineage>
        <taxon>Eukaryota</taxon>
        <taxon>Metazoa</taxon>
        <taxon>Spiralia</taxon>
        <taxon>Lophotrochozoa</taxon>
        <taxon>Mollusca</taxon>
        <taxon>Bivalvia</taxon>
        <taxon>Autobranchia</taxon>
        <taxon>Pteriomorphia</taxon>
        <taxon>Mytilida</taxon>
        <taxon>Mytiloidea</taxon>
        <taxon>Mytilidae</taxon>
        <taxon>Mytilinae</taxon>
        <taxon>Mytilus</taxon>
    </lineage>
</organism>
<protein>
    <recommendedName>
        <fullName evidence="2">UspA domain-containing protein</fullName>
    </recommendedName>
</protein>
<gene>
    <name evidence="3" type="ORF">MEDL_33617</name>
</gene>
<dbReference type="Pfam" id="PF00582">
    <property type="entry name" value="Usp"/>
    <property type="match status" value="2"/>
</dbReference>
<dbReference type="InterPro" id="IPR006016">
    <property type="entry name" value="UspA"/>
</dbReference>
<evidence type="ECO:0000313" key="3">
    <source>
        <dbReference type="EMBL" id="CAG2220140.1"/>
    </source>
</evidence>
<comment type="caution">
    <text evidence="3">The sequence shown here is derived from an EMBL/GenBank/DDBJ whole genome shotgun (WGS) entry which is preliminary data.</text>
</comment>
<dbReference type="AlphaFoldDB" id="A0A8S3SU36"/>
<dbReference type="CDD" id="cd23659">
    <property type="entry name" value="USP_At3g01520-like"/>
    <property type="match status" value="1"/>
</dbReference>
<sequence>MAGENERTVVLCMDGSYHSELAFDWYKSHIRKDNDYVIIATCFDRHAYGIYGFGTADSAELASQLQRDIDSHKEHAEELKKKLANEGMKGEVFITAGKAGENAIKVAHDRNAAMIVCGARGHGTMKGEVFITAGKAGENAIKVAHDRNAAMIVCGARGHGTVRRTIMGSNSEYIMHHADIPVIICRHKPHQNPTAEHKHEDKHKH</sequence>
<dbReference type="Proteomes" id="UP000683360">
    <property type="component" value="Unassembled WGS sequence"/>
</dbReference>
<dbReference type="OrthoDB" id="843225at2759"/>
<keyword evidence="1" id="KW-0175">Coiled coil</keyword>
<dbReference type="SUPFAM" id="SSF52402">
    <property type="entry name" value="Adenine nucleotide alpha hydrolases-like"/>
    <property type="match status" value="2"/>
</dbReference>
<feature type="domain" description="UspA" evidence="2">
    <location>
        <begin position="128"/>
        <end position="186"/>
    </location>
</feature>
<dbReference type="PANTHER" id="PTHR46989:SF3">
    <property type="entry name" value="USPA DOMAIN-CONTAINING PROTEIN"/>
    <property type="match status" value="1"/>
</dbReference>
<dbReference type="EMBL" id="CAJPWZ010001650">
    <property type="protein sequence ID" value="CAG2220140.1"/>
    <property type="molecule type" value="Genomic_DNA"/>
</dbReference>
<evidence type="ECO:0000259" key="2">
    <source>
        <dbReference type="Pfam" id="PF00582"/>
    </source>
</evidence>
<dbReference type="InterPro" id="IPR014729">
    <property type="entry name" value="Rossmann-like_a/b/a_fold"/>
</dbReference>
<proteinExistence type="predicted"/>
<feature type="domain" description="UspA" evidence="2">
    <location>
        <begin position="7"/>
        <end position="127"/>
    </location>
</feature>